<evidence type="ECO:0008006" key="3">
    <source>
        <dbReference type="Google" id="ProtNLM"/>
    </source>
</evidence>
<dbReference type="RefSeq" id="WP_327794980.1">
    <property type="nucleotide sequence ID" value="NZ_JADQAZ010000003.1"/>
</dbReference>
<dbReference type="InterPro" id="IPR023346">
    <property type="entry name" value="Lysozyme-like_dom_sf"/>
</dbReference>
<comment type="caution">
    <text evidence="1">The sequence shown here is derived from an EMBL/GenBank/DDBJ whole genome shotgun (WGS) entry which is preliminary data.</text>
</comment>
<keyword evidence="2" id="KW-1185">Reference proteome</keyword>
<dbReference type="Proteomes" id="UP001315686">
    <property type="component" value="Unassembled WGS sequence"/>
</dbReference>
<dbReference type="SUPFAM" id="SSF53955">
    <property type="entry name" value="Lysozyme-like"/>
    <property type="match status" value="1"/>
</dbReference>
<name>A0AAP2CQP0_9RHOB</name>
<dbReference type="AlphaFoldDB" id="A0AAP2CQP0"/>
<proteinExistence type="predicted"/>
<evidence type="ECO:0000313" key="1">
    <source>
        <dbReference type="EMBL" id="MBT0958759.1"/>
    </source>
</evidence>
<organism evidence="1 2">
    <name type="scientific">Harenicola maris</name>
    <dbReference type="NCBI Taxonomy" id="2841044"/>
    <lineage>
        <taxon>Bacteria</taxon>
        <taxon>Pseudomonadati</taxon>
        <taxon>Pseudomonadota</taxon>
        <taxon>Alphaproteobacteria</taxon>
        <taxon>Rhodobacterales</taxon>
        <taxon>Paracoccaceae</taxon>
        <taxon>Harenicola</taxon>
    </lineage>
</organism>
<dbReference type="Gene3D" id="1.10.530.10">
    <property type="match status" value="1"/>
</dbReference>
<protein>
    <recommendedName>
        <fullName evidence="3">Lysozyme</fullName>
    </recommendedName>
</protein>
<reference evidence="1 2" key="1">
    <citation type="journal article" date="2021" name="Arch. Microbiol.">
        <title>Harenicola maris gen. nov., sp. nov. isolated from the Sea of Japan shallow sediments.</title>
        <authorList>
            <person name="Romanenko L.A."/>
            <person name="Kurilenko V.V."/>
            <person name="Chernysheva N.Y."/>
            <person name="Tekutyeva L.A."/>
            <person name="Velansky P.V."/>
            <person name="Svetashev V.I."/>
            <person name="Isaeva M.P."/>
        </authorList>
    </citation>
    <scope>NUCLEOTIDE SEQUENCE [LARGE SCALE GENOMIC DNA]</scope>
    <source>
        <strain evidence="1 2">KMM 3653</strain>
    </source>
</reference>
<accession>A0AAP2CQP0</accession>
<gene>
    <name evidence="1" type="ORF">IV417_15320</name>
</gene>
<sequence>MAFALGLGVTAAQARGLGDDFVEQGKWKSFGVKASLDFDPFERARAGRPPVQLHELDELHAVYARGKTPVAKLKSLIALAEAGPRGYNAYHMGAGTPPPGKVSSLTLGQIEAWTRATPGQPHAIGRYQFIPATLRSLTKRAGYGPQTRFTPQVQDRLADLLLRDAKIDKFLDGRLSRKAFMNNLARIWAGLPNSSGRSHYDGYAGNRATISWSVYDREIKRIFQ</sequence>
<evidence type="ECO:0000313" key="2">
    <source>
        <dbReference type="Proteomes" id="UP001315686"/>
    </source>
</evidence>
<dbReference type="EMBL" id="JADQAZ010000003">
    <property type="protein sequence ID" value="MBT0958759.1"/>
    <property type="molecule type" value="Genomic_DNA"/>
</dbReference>